<sequence>MIIGSFEVSKNYLVDLITRFTKDKHLLIPSDLYLNDKMNYKSAEKMFSEMVQNLLKTQPDALGTVKYLNLMNKIKVAFLDKNVLIYCMWNVVFFLRIWRRWIISDENLSLSNNFITLNSYLCVELNIYVIIKLNNLFKENKQIDENTSKEMFLPLLFSSQPCEKLFRAVRSRHPLSQQLLILVC</sequence>
<dbReference type="EMBL" id="OV651814">
    <property type="protein sequence ID" value="CAH1107143.1"/>
    <property type="molecule type" value="Genomic_DNA"/>
</dbReference>
<organism evidence="1 2">
    <name type="scientific">Psylliodes chrysocephalus</name>
    <dbReference type="NCBI Taxonomy" id="3402493"/>
    <lineage>
        <taxon>Eukaryota</taxon>
        <taxon>Metazoa</taxon>
        <taxon>Ecdysozoa</taxon>
        <taxon>Arthropoda</taxon>
        <taxon>Hexapoda</taxon>
        <taxon>Insecta</taxon>
        <taxon>Pterygota</taxon>
        <taxon>Neoptera</taxon>
        <taxon>Endopterygota</taxon>
        <taxon>Coleoptera</taxon>
        <taxon>Polyphaga</taxon>
        <taxon>Cucujiformia</taxon>
        <taxon>Chrysomeloidea</taxon>
        <taxon>Chrysomelidae</taxon>
        <taxon>Galerucinae</taxon>
        <taxon>Alticini</taxon>
        <taxon>Psylliodes</taxon>
    </lineage>
</organism>
<name>A0A9P0CVU7_9CUCU</name>
<dbReference type="OrthoDB" id="10064970at2759"/>
<proteinExistence type="predicted"/>
<evidence type="ECO:0000313" key="1">
    <source>
        <dbReference type="EMBL" id="CAH1107143.1"/>
    </source>
</evidence>
<reference evidence="1" key="1">
    <citation type="submission" date="2022-01" db="EMBL/GenBank/DDBJ databases">
        <authorList>
            <person name="King R."/>
        </authorList>
    </citation>
    <scope>NUCLEOTIDE SEQUENCE</scope>
</reference>
<gene>
    <name evidence="1" type="ORF">PSYICH_LOCUS6801</name>
</gene>
<keyword evidence="2" id="KW-1185">Reference proteome</keyword>
<dbReference type="Proteomes" id="UP001153636">
    <property type="component" value="Chromosome 2"/>
</dbReference>
<evidence type="ECO:0000313" key="2">
    <source>
        <dbReference type="Proteomes" id="UP001153636"/>
    </source>
</evidence>
<accession>A0A9P0CVU7</accession>
<dbReference type="AlphaFoldDB" id="A0A9P0CVU7"/>
<protein>
    <submittedName>
        <fullName evidence="1">Uncharacterized protein</fullName>
    </submittedName>
</protein>